<evidence type="ECO:0000256" key="6">
    <source>
        <dbReference type="RuleBase" id="RU367089"/>
    </source>
</evidence>
<reference evidence="10" key="1">
    <citation type="submission" date="2018-06" db="EMBL/GenBank/DDBJ databases">
        <title>Genome assembly of Danube salmon.</title>
        <authorList>
            <person name="Macqueen D.J."/>
            <person name="Gundappa M.K."/>
        </authorList>
    </citation>
    <scope>NUCLEOTIDE SEQUENCE [LARGE SCALE GENOMIC DNA]</scope>
</reference>
<evidence type="ECO:0000256" key="5">
    <source>
        <dbReference type="ARBA" id="ARBA00023136"/>
    </source>
</evidence>
<dbReference type="GeneTree" id="ENSGT00940000157417"/>
<feature type="region of interest" description="Disordered" evidence="7">
    <location>
        <begin position="139"/>
        <end position="159"/>
    </location>
</feature>
<dbReference type="Pfam" id="PF05041">
    <property type="entry name" value="Pecanex_C"/>
    <property type="match status" value="1"/>
</dbReference>
<organism evidence="9 10">
    <name type="scientific">Hucho hucho</name>
    <name type="common">huchen</name>
    <dbReference type="NCBI Taxonomy" id="62062"/>
    <lineage>
        <taxon>Eukaryota</taxon>
        <taxon>Metazoa</taxon>
        <taxon>Chordata</taxon>
        <taxon>Craniata</taxon>
        <taxon>Vertebrata</taxon>
        <taxon>Euteleostomi</taxon>
        <taxon>Actinopterygii</taxon>
        <taxon>Neopterygii</taxon>
        <taxon>Teleostei</taxon>
        <taxon>Protacanthopterygii</taxon>
        <taxon>Salmoniformes</taxon>
        <taxon>Salmonidae</taxon>
        <taxon>Salmoninae</taxon>
        <taxon>Hucho</taxon>
    </lineage>
</organism>
<evidence type="ECO:0000256" key="2">
    <source>
        <dbReference type="ARBA" id="ARBA00010170"/>
    </source>
</evidence>
<dbReference type="Proteomes" id="UP000314982">
    <property type="component" value="Unassembled WGS sequence"/>
</dbReference>
<proteinExistence type="inferred from homology"/>
<keyword evidence="3" id="KW-0812">Transmembrane</keyword>
<accession>A0A4W5LSW9</accession>
<dbReference type="PANTHER" id="PTHR12372:SF2">
    <property type="entry name" value="PECANEX-LIKE PROTEIN 1"/>
    <property type="match status" value="1"/>
</dbReference>
<dbReference type="Ensembl" id="ENSHHUT00000030567.1">
    <property type="protein sequence ID" value="ENSHHUP00000029346.1"/>
    <property type="gene ID" value="ENSHHUG00000018723.1"/>
</dbReference>
<dbReference type="InterPro" id="IPR007735">
    <property type="entry name" value="Pecanex_C"/>
</dbReference>
<comment type="subcellular location">
    <subcellularLocation>
        <location evidence="1 6">Membrane</location>
        <topology evidence="1 6">Multi-pass membrane protein</topology>
    </subcellularLocation>
</comment>
<name>A0A4W5LSW9_9TELE</name>
<evidence type="ECO:0000259" key="8">
    <source>
        <dbReference type="Pfam" id="PF05041"/>
    </source>
</evidence>
<evidence type="ECO:0000256" key="7">
    <source>
        <dbReference type="SAM" id="MobiDB-lite"/>
    </source>
</evidence>
<dbReference type="PANTHER" id="PTHR12372">
    <property type="entry name" value="PECANEX"/>
    <property type="match status" value="1"/>
</dbReference>
<dbReference type="GO" id="GO:0016020">
    <property type="term" value="C:membrane"/>
    <property type="evidence" value="ECO:0007669"/>
    <property type="project" value="UniProtKB-SubCell"/>
</dbReference>
<dbReference type="STRING" id="62062.ENSHHUP00000029346"/>
<keyword evidence="5" id="KW-0472">Membrane</keyword>
<feature type="domain" description="Pecanex C-terminal" evidence="8">
    <location>
        <begin position="1"/>
        <end position="101"/>
    </location>
</feature>
<evidence type="ECO:0000313" key="9">
    <source>
        <dbReference type="Ensembl" id="ENSHHUP00000029346.1"/>
    </source>
</evidence>
<comment type="similarity">
    <text evidence="2 6">Belongs to the pecanex family.</text>
</comment>
<evidence type="ECO:0000256" key="3">
    <source>
        <dbReference type="ARBA" id="ARBA00022692"/>
    </source>
</evidence>
<keyword evidence="10" id="KW-1185">Reference proteome</keyword>
<reference evidence="9" key="2">
    <citation type="submission" date="2025-08" db="UniProtKB">
        <authorList>
            <consortium name="Ensembl"/>
        </authorList>
    </citation>
    <scope>IDENTIFICATION</scope>
</reference>
<keyword evidence="4" id="KW-1133">Transmembrane helix</keyword>
<reference evidence="9" key="3">
    <citation type="submission" date="2025-09" db="UniProtKB">
        <authorList>
            <consortium name="Ensembl"/>
        </authorList>
    </citation>
    <scope>IDENTIFICATION</scope>
</reference>
<protein>
    <recommendedName>
        <fullName evidence="6">Pecanex-like protein</fullName>
    </recommendedName>
</protein>
<dbReference type="AlphaFoldDB" id="A0A4W5LSW9"/>
<evidence type="ECO:0000256" key="4">
    <source>
        <dbReference type="ARBA" id="ARBA00022989"/>
    </source>
</evidence>
<dbReference type="InterPro" id="IPR039797">
    <property type="entry name" value="Pecanex"/>
</dbReference>
<evidence type="ECO:0000256" key="1">
    <source>
        <dbReference type="ARBA" id="ARBA00004141"/>
    </source>
</evidence>
<sequence>MELLRKVVVPGIRMSLKLHQDHFTSPDEYDEPVVLFQAISSHQQNLVIAHEGDPAWRSAVLSNSPSLLALRHVLDEGTNEYKIIVLNRRYLSFRVIKVSRSSCSTDDTSALGSSRLVVIVLNRRYLSFRVIEVSRSSCSTDDTSALGSSRLVGHRAQQT</sequence>
<evidence type="ECO:0000313" key="10">
    <source>
        <dbReference type="Proteomes" id="UP000314982"/>
    </source>
</evidence>